<evidence type="ECO:0000259" key="2">
    <source>
        <dbReference type="PROSITE" id="PS51202"/>
    </source>
</evidence>
<dbReference type="InterPro" id="IPR006037">
    <property type="entry name" value="RCK_C"/>
</dbReference>
<dbReference type="PANTHER" id="PTHR43833">
    <property type="entry name" value="POTASSIUM CHANNEL PROTEIN 2-RELATED-RELATED"/>
    <property type="match status" value="1"/>
</dbReference>
<proteinExistence type="predicted"/>
<gene>
    <name evidence="3" type="ORF">KDW03_04550</name>
</gene>
<feature type="domain" description="RCK N-terminal" evidence="1">
    <location>
        <begin position="7"/>
        <end position="129"/>
    </location>
</feature>
<dbReference type="AlphaFoldDB" id="A0AAX3BFZ2"/>
<dbReference type="InterPro" id="IPR036721">
    <property type="entry name" value="RCK_C_sf"/>
</dbReference>
<dbReference type="EMBL" id="CP073355">
    <property type="protein sequence ID" value="URA11073.1"/>
    <property type="molecule type" value="Genomic_DNA"/>
</dbReference>
<dbReference type="PANTHER" id="PTHR43833:SF7">
    <property type="entry name" value="KTR SYSTEM POTASSIUM UPTAKE PROTEIN C"/>
    <property type="match status" value="1"/>
</dbReference>
<organism evidence="3 4">
    <name type="scientific">Thermospira aquatica</name>
    <dbReference type="NCBI Taxonomy" id="2828656"/>
    <lineage>
        <taxon>Bacteria</taxon>
        <taxon>Pseudomonadati</taxon>
        <taxon>Spirochaetota</taxon>
        <taxon>Spirochaetia</taxon>
        <taxon>Brevinematales</taxon>
        <taxon>Thermospiraceae</taxon>
        <taxon>Thermospira</taxon>
    </lineage>
</organism>
<evidence type="ECO:0000259" key="1">
    <source>
        <dbReference type="PROSITE" id="PS51201"/>
    </source>
</evidence>
<dbReference type="Gene3D" id="3.40.50.720">
    <property type="entry name" value="NAD(P)-binding Rossmann-like Domain"/>
    <property type="match status" value="1"/>
</dbReference>
<dbReference type="GO" id="GO:0006813">
    <property type="term" value="P:potassium ion transport"/>
    <property type="evidence" value="ECO:0007669"/>
    <property type="project" value="InterPro"/>
</dbReference>
<accession>A0AAX3BFZ2</accession>
<dbReference type="InterPro" id="IPR036291">
    <property type="entry name" value="NAD(P)-bd_dom_sf"/>
</dbReference>
<evidence type="ECO:0000313" key="4">
    <source>
        <dbReference type="Proteomes" id="UP001056539"/>
    </source>
</evidence>
<keyword evidence="4" id="KW-1185">Reference proteome</keyword>
<name>A0AAX3BFZ2_9SPIR</name>
<dbReference type="PROSITE" id="PS51201">
    <property type="entry name" value="RCK_N"/>
    <property type="match status" value="1"/>
</dbReference>
<evidence type="ECO:0000313" key="3">
    <source>
        <dbReference type="EMBL" id="URA11073.1"/>
    </source>
</evidence>
<dbReference type="GO" id="GO:0008324">
    <property type="term" value="F:monoatomic cation transmembrane transporter activity"/>
    <property type="evidence" value="ECO:0007669"/>
    <property type="project" value="InterPro"/>
</dbReference>
<reference evidence="3" key="1">
    <citation type="submission" date="2021-04" db="EMBL/GenBank/DDBJ databases">
        <authorList>
            <person name="Postec A."/>
        </authorList>
    </citation>
    <scope>NUCLEOTIDE SEQUENCE</scope>
    <source>
        <strain evidence="3">F1F22</strain>
    </source>
</reference>
<dbReference type="InterPro" id="IPR003148">
    <property type="entry name" value="RCK_N"/>
</dbReference>
<dbReference type="Pfam" id="PF02254">
    <property type="entry name" value="TrkA_N"/>
    <property type="match status" value="1"/>
</dbReference>
<dbReference type="KEGG" id="taqu:KDW03_04550"/>
<protein>
    <submittedName>
        <fullName evidence="3">TrkA family potassium uptake protein</fullName>
    </submittedName>
</protein>
<dbReference type="Gene3D" id="3.30.70.1450">
    <property type="entry name" value="Regulator of K+ conductance, C-terminal domain"/>
    <property type="match status" value="1"/>
</dbReference>
<sequence>MRDEMMRQDFLIIGVGTFGNHLAQALLTQGVSLLLIDVNEKNLEPFKERENCAVRICDATQEEALRQVIEDSQIEYAVICIGENITASILIALLLKNNNILNIYARANTPEHAAILRLIGVTEIIQPELETAQKWARTLVNQGELVVSYQELSQDYVVVELSATSPLMYRSIEELDLRQKFHLNIVGIRHREESLTENFTPVFSDVLYIPPDPKYMFHEGDRLIVAGKINDINKFKDFLLGKAL</sequence>
<dbReference type="Proteomes" id="UP001056539">
    <property type="component" value="Chromosome"/>
</dbReference>
<feature type="domain" description="RCK C-terminal" evidence="2">
    <location>
        <begin position="144"/>
        <end position="241"/>
    </location>
</feature>
<dbReference type="RefSeq" id="WP_271436208.1">
    <property type="nucleotide sequence ID" value="NZ_CP073355.1"/>
</dbReference>
<dbReference type="InterPro" id="IPR050721">
    <property type="entry name" value="Trk_Ktr_HKT_K-transport"/>
</dbReference>
<reference evidence="3" key="2">
    <citation type="submission" date="2022-06" db="EMBL/GenBank/DDBJ databases">
        <title>Thermospira aquatica gen. nov., sp. nov.</title>
        <authorList>
            <person name="Ben Ali Gam Z."/>
            <person name="Labat M."/>
        </authorList>
    </citation>
    <scope>NUCLEOTIDE SEQUENCE</scope>
    <source>
        <strain evidence="3">F1F22</strain>
    </source>
</reference>
<dbReference type="PROSITE" id="PS51202">
    <property type="entry name" value="RCK_C"/>
    <property type="match status" value="1"/>
</dbReference>
<dbReference type="SUPFAM" id="SSF116726">
    <property type="entry name" value="TrkA C-terminal domain-like"/>
    <property type="match status" value="1"/>
</dbReference>
<dbReference type="Pfam" id="PF02080">
    <property type="entry name" value="TrkA_C"/>
    <property type="match status" value="1"/>
</dbReference>
<dbReference type="SUPFAM" id="SSF51735">
    <property type="entry name" value="NAD(P)-binding Rossmann-fold domains"/>
    <property type="match status" value="1"/>
</dbReference>